<keyword evidence="10" id="KW-0862">Zinc</keyword>
<keyword evidence="11 16" id="KW-1133">Transmembrane helix</keyword>
<evidence type="ECO:0000259" key="17">
    <source>
        <dbReference type="PROSITE" id="PS50089"/>
    </source>
</evidence>
<keyword evidence="5" id="KW-0808">Transferase</keyword>
<feature type="compositionally biased region" description="Basic and acidic residues" evidence="15">
    <location>
        <begin position="249"/>
        <end position="259"/>
    </location>
</feature>
<evidence type="ECO:0000256" key="4">
    <source>
        <dbReference type="ARBA" id="ARBA00012483"/>
    </source>
</evidence>
<dbReference type="PROSITE" id="PS50089">
    <property type="entry name" value="ZF_RING_2"/>
    <property type="match status" value="1"/>
</dbReference>
<dbReference type="SUPFAM" id="SSF57850">
    <property type="entry name" value="RING/U-box"/>
    <property type="match status" value="1"/>
</dbReference>
<feature type="region of interest" description="Disordered" evidence="15">
    <location>
        <begin position="224"/>
        <end position="277"/>
    </location>
</feature>
<dbReference type="Gene3D" id="3.30.40.10">
    <property type="entry name" value="Zinc/RING finger domain, C3HC4 (zinc finger)"/>
    <property type="match status" value="1"/>
</dbReference>
<feature type="compositionally biased region" description="Basic and acidic residues" evidence="15">
    <location>
        <begin position="230"/>
        <end position="239"/>
    </location>
</feature>
<evidence type="ECO:0000256" key="8">
    <source>
        <dbReference type="ARBA" id="ARBA00022771"/>
    </source>
</evidence>
<feature type="compositionally biased region" description="Gly residues" evidence="15">
    <location>
        <begin position="314"/>
        <end position="333"/>
    </location>
</feature>
<dbReference type="SMART" id="SM00184">
    <property type="entry name" value="RING"/>
    <property type="match status" value="1"/>
</dbReference>
<dbReference type="PANTHER" id="PTHR14155:SF521">
    <property type="entry name" value="RING-H2 FINGER PROTEIN ATL30"/>
    <property type="match status" value="1"/>
</dbReference>
<comment type="caution">
    <text evidence="18">The sequence shown here is derived from an EMBL/GenBank/DDBJ whole genome shotgun (WGS) entry which is preliminary data.</text>
</comment>
<dbReference type="Proteomes" id="UP001642360">
    <property type="component" value="Unassembled WGS sequence"/>
</dbReference>
<reference evidence="18 19" key="1">
    <citation type="submission" date="2024-02" db="EMBL/GenBank/DDBJ databases">
        <authorList>
            <person name="Vignale AGUSTIN F."/>
            <person name="Sosa J E."/>
            <person name="Modenutti C."/>
        </authorList>
    </citation>
    <scope>NUCLEOTIDE SEQUENCE [LARGE SCALE GENOMIC DNA]</scope>
</reference>
<feature type="region of interest" description="Disordered" evidence="15">
    <location>
        <begin position="313"/>
        <end position="333"/>
    </location>
</feature>
<evidence type="ECO:0000256" key="11">
    <source>
        <dbReference type="ARBA" id="ARBA00022989"/>
    </source>
</evidence>
<dbReference type="EMBL" id="CAUOFW020001439">
    <property type="protein sequence ID" value="CAK9144915.1"/>
    <property type="molecule type" value="Genomic_DNA"/>
</dbReference>
<gene>
    <name evidence="18" type="ORF">ILEXP_LOCUS12700</name>
</gene>
<evidence type="ECO:0000256" key="14">
    <source>
        <dbReference type="PROSITE-ProRule" id="PRU00175"/>
    </source>
</evidence>
<evidence type="ECO:0000313" key="18">
    <source>
        <dbReference type="EMBL" id="CAK9144915.1"/>
    </source>
</evidence>
<keyword evidence="8 14" id="KW-0863">Zinc-finger</keyword>
<comment type="subcellular location">
    <subcellularLocation>
        <location evidence="2">Membrane</location>
        <topology evidence="2">Single-pass membrane protein</topology>
    </subcellularLocation>
</comment>
<evidence type="ECO:0000256" key="16">
    <source>
        <dbReference type="SAM" id="Phobius"/>
    </source>
</evidence>
<dbReference type="Pfam" id="PF13639">
    <property type="entry name" value="zf-RING_2"/>
    <property type="match status" value="1"/>
</dbReference>
<dbReference type="CDD" id="cd16461">
    <property type="entry name" value="RING-H2_EL5-like"/>
    <property type="match status" value="1"/>
</dbReference>
<comment type="pathway">
    <text evidence="3">Protein modification; protein ubiquitination.</text>
</comment>
<keyword evidence="6 16" id="KW-0812">Transmembrane</keyword>
<feature type="non-terminal residue" evidence="18">
    <location>
        <position position="333"/>
    </location>
</feature>
<name>A0ABC8RMY5_9AQUA</name>
<evidence type="ECO:0000256" key="7">
    <source>
        <dbReference type="ARBA" id="ARBA00022723"/>
    </source>
</evidence>
<comment type="catalytic activity">
    <reaction evidence="1">
        <text>S-ubiquitinyl-[E2 ubiquitin-conjugating enzyme]-L-cysteine + [acceptor protein]-L-lysine = [E2 ubiquitin-conjugating enzyme]-L-cysteine + N(6)-ubiquitinyl-[acceptor protein]-L-lysine.</text>
        <dbReference type="EC" id="2.3.2.27"/>
    </reaction>
</comment>
<dbReference type="GO" id="GO:0061630">
    <property type="term" value="F:ubiquitin protein ligase activity"/>
    <property type="evidence" value="ECO:0007669"/>
    <property type="project" value="UniProtKB-EC"/>
</dbReference>
<evidence type="ECO:0000256" key="13">
    <source>
        <dbReference type="ARBA" id="ARBA00024209"/>
    </source>
</evidence>
<keyword evidence="19" id="KW-1185">Reference proteome</keyword>
<evidence type="ECO:0000313" key="19">
    <source>
        <dbReference type="Proteomes" id="UP001642360"/>
    </source>
</evidence>
<proteinExistence type="inferred from homology"/>
<keyword evidence="9" id="KW-0833">Ubl conjugation pathway</keyword>
<organism evidence="18 19">
    <name type="scientific">Ilex paraguariensis</name>
    <name type="common">yerba mate</name>
    <dbReference type="NCBI Taxonomy" id="185542"/>
    <lineage>
        <taxon>Eukaryota</taxon>
        <taxon>Viridiplantae</taxon>
        <taxon>Streptophyta</taxon>
        <taxon>Embryophyta</taxon>
        <taxon>Tracheophyta</taxon>
        <taxon>Spermatophyta</taxon>
        <taxon>Magnoliopsida</taxon>
        <taxon>eudicotyledons</taxon>
        <taxon>Gunneridae</taxon>
        <taxon>Pentapetalae</taxon>
        <taxon>asterids</taxon>
        <taxon>campanulids</taxon>
        <taxon>Aquifoliales</taxon>
        <taxon>Aquifoliaceae</taxon>
        <taxon>Ilex</taxon>
    </lineage>
</organism>
<protein>
    <recommendedName>
        <fullName evidence="4">RING-type E3 ubiquitin transferase</fullName>
        <ecNumber evidence="4">2.3.2.27</ecNumber>
    </recommendedName>
</protein>
<dbReference type="InterPro" id="IPR013083">
    <property type="entry name" value="Znf_RING/FYVE/PHD"/>
</dbReference>
<evidence type="ECO:0000256" key="15">
    <source>
        <dbReference type="SAM" id="MobiDB-lite"/>
    </source>
</evidence>
<keyword evidence="7" id="KW-0479">Metal-binding</keyword>
<evidence type="ECO:0000256" key="10">
    <source>
        <dbReference type="ARBA" id="ARBA00022833"/>
    </source>
</evidence>
<evidence type="ECO:0000256" key="1">
    <source>
        <dbReference type="ARBA" id="ARBA00000900"/>
    </source>
</evidence>
<dbReference type="PANTHER" id="PTHR14155">
    <property type="entry name" value="RING FINGER DOMAIN-CONTAINING"/>
    <property type="match status" value="1"/>
</dbReference>
<dbReference type="InterPro" id="IPR053238">
    <property type="entry name" value="RING-H2_zinc_finger"/>
</dbReference>
<feature type="domain" description="RING-type" evidence="17">
    <location>
        <begin position="143"/>
        <end position="185"/>
    </location>
</feature>
<dbReference type="AlphaFoldDB" id="A0ABC8RMY5"/>
<comment type="similarity">
    <text evidence="13">Belongs to the RING-type zinc finger family. ATL subfamily.</text>
</comment>
<evidence type="ECO:0000256" key="2">
    <source>
        <dbReference type="ARBA" id="ARBA00004167"/>
    </source>
</evidence>
<keyword evidence="12 16" id="KW-0472">Membrane</keyword>
<dbReference type="InterPro" id="IPR001841">
    <property type="entry name" value="Znf_RING"/>
</dbReference>
<feature type="transmembrane region" description="Helical" evidence="16">
    <location>
        <begin position="60"/>
        <end position="82"/>
    </location>
</feature>
<evidence type="ECO:0000256" key="5">
    <source>
        <dbReference type="ARBA" id="ARBA00022679"/>
    </source>
</evidence>
<evidence type="ECO:0000256" key="6">
    <source>
        <dbReference type="ARBA" id="ARBA00022692"/>
    </source>
</evidence>
<evidence type="ECO:0000256" key="12">
    <source>
        <dbReference type="ARBA" id="ARBA00023136"/>
    </source>
</evidence>
<sequence>MGKFVSSLYFFGLLSSVQKYQGRTAHSPANQPIFCLLFPAMTKESAQHPSRPELYNSAPVAVILTVILLLFFFIGFLFIYFCKCIMHNLIYRGHIRHSDSGTPASPAGSTGATGLDPSIIKSFPTFPYSNVKDFRREKYGLECAICLCEFEDDNFLRLLTSCCHVFHQECIDLWLDSHKTCPVCRMRLNTSPEKSPISIANRPNPMQYINENESLEGTFSINVRDDNEDERGGSGKRDIAGGPSTAGRVEGHDEVEKFPRSHSTGHSIARTKEEEEDRFTLRLPEHVKAKLMRWHNWPRSCTTFGDYQSKTSTGNGGFGEVSGLPGGGGDINK</sequence>
<dbReference type="GO" id="GO:0016020">
    <property type="term" value="C:membrane"/>
    <property type="evidence" value="ECO:0007669"/>
    <property type="project" value="UniProtKB-SubCell"/>
</dbReference>
<dbReference type="EC" id="2.3.2.27" evidence="4"/>
<accession>A0ABC8RMY5</accession>
<dbReference type="GO" id="GO:0008270">
    <property type="term" value="F:zinc ion binding"/>
    <property type="evidence" value="ECO:0007669"/>
    <property type="project" value="UniProtKB-KW"/>
</dbReference>
<dbReference type="FunFam" id="3.30.40.10:FF:000187">
    <property type="entry name" value="E3 ubiquitin-protein ligase ATL6"/>
    <property type="match status" value="1"/>
</dbReference>
<evidence type="ECO:0000256" key="3">
    <source>
        <dbReference type="ARBA" id="ARBA00004906"/>
    </source>
</evidence>
<evidence type="ECO:0000256" key="9">
    <source>
        <dbReference type="ARBA" id="ARBA00022786"/>
    </source>
</evidence>